<dbReference type="SUPFAM" id="SSF81321">
    <property type="entry name" value="Family A G protein-coupled receptor-like"/>
    <property type="match status" value="1"/>
</dbReference>
<feature type="transmembrane region" description="Helical" evidence="6">
    <location>
        <begin position="179"/>
        <end position="201"/>
    </location>
</feature>
<evidence type="ECO:0000313" key="8">
    <source>
        <dbReference type="Proteomes" id="UP000694865"/>
    </source>
</evidence>
<dbReference type="Gene3D" id="1.20.1070.10">
    <property type="entry name" value="Rhodopsin 7-helix transmembrane proteins"/>
    <property type="match status" value="1"/>
</dbReference>
<feature type="transmembrane region" description="Helical" evidence="6">
    <location>
        <begin position="53"/>
        <end position="74"/>
    </location>
</feature>
<dbReference type="SMART" id="SM01381">
    <property type="entry name" value="7TM_GPCR_Srsx"/>
    <property type="match status" value="1"/>
</dbReference>
<dbReference type="InterPro" id="IPR017452">
    <property type="entry name" value="GPCR_Rhodpsn_7TM"/>
</dbReference>
<feature type="transmembrane region" description="Helical" evidence="6">
    <location>
        <begin position="238"/>
        <end position="260"/>
    </location>
</feature>
<feature type="transmembrane region" description="Helical" evidence="6">
    <location>
        <begin position="94"/>
        <end position="117"/>
    </location>
</feature>
<evidence type="ECO:0000259" key="7">
    <source>
        <dbReference type="PROSITE" id="PS50262"/>
    </source>
</evidence>
<keyword evidence="2 5" id="KW-0812">Transmembrane</keyword>
<keyword evidence="8" id="KW-1185">Reference proteome</keyword>
<dbReference type="CDD" id="cd00637">
    <property type="entry name" value="7tm_classA_rhodopsin-like"/>
    <property type="match status" value="1"/>
</dbReference>
<dbReference type="PRINTS" id="PR00237">
    <property type="entry name" value="GPCRRHODOPSN"/>
</dbReference>
<keyword evidence="3 6" id="KW-1133">Transmembrane helix</keyword>
<dbReference type="Pfam" id="PF00001">
    <property type="entry name" value="7tm_1"/>
    <property type="match status" value="1"/>
</dbReference>
<evidence type="ECO:0000256" key="2">
    <source>
        <dbReference type="ARBA" id="ARBA00022692"/>
    </source>
</evidence>
<comment type="subcellular location">
    <subcellularLocation>
        <location evidence="1">Membrane</location>
    </subcellularLocation>
</comment>
<dbReference type="PANTHER" id="PTHR45698:SF1">
    <property type="entry name" value="TRACE AMINE-ASSOCIATED RECEPTOR 13C-LIKE"/>
    <property type="match status" value="1"/>
</dbReference>
<dbReference type="GeneID" id="102806574"/>
<dbReference type="PANTHER" id="PTHR45698">
    <property type="entry name" value="TRACE AMINE-ASSOCIATED RECEPTOR 19N-RELATED"/>
    <property type="match status" value="1"/>
</dbReference>
<dbReference type="PROSITE" id="PS00237">
    <property type="entry name" value="G_PROTEIN_RECEP_F1_1"/>
    <property type="match status" value="1"/>
</dbReference>
<keyword evidence="5" id="KW-0807">Transducer</keyword>
<protein>
    <submittedName>
        <fullName evidence="9">Cholecystokinin receptor-like</fullName>
    </submittedName>
</protein>
<evidence type="ECO:0000256" key="1">
    <source>
        <dbReference type="ARBA" id="ARBA00004370"/>
    </source>
</evidence>
<proteinExistence type="inferred from homology"/>
<feature type="domain" description="G-protein coupled receptors family 1 profile" evidence="7">
    <location>
        <begin position="32"/>
        <end position="291"/>
    </location>
</feature>
<evidence type="ECO:0000313" key="9">
    <source>
        <dbReference type="RefSeq" id="XP_006813027.1"/>
    </source>
</evidence>
<dbReference type="PROSITE" id="PS50262">
    <property type="entry name" value="G_PROTEIN_RECEP_F1_2"/>
    <property type="match status" value="1"/>
</dbReference>
<feature type="transmembrane region" description="Helical" evidence="6">
    <location>
        <begin position="138"/>
        <end position="159"/>
    </location>
</feature>
<accession>A0ABM0LZ36</accession>
<keyword evidence="5" id="KW-0297">G-protein coupled receptor</keyword>
<evidence type="ECO:0000256" key="3">
    <source>
        <dbReference type="ARBA" id="ARBA00022989"/>
    </source>
</evidence>
<organism evidence="8 9">
    <name type="scientific">Saccoglossus kowalevskii</name>
    <name type="common">Acorn worm</name>
    <dbReference type="NCBI Taxonomy" id="10224"/>
    <lineage>
        <taxon>Eukaryota</taxon>
        <taxon>Metazoa</taxon>
        <taxon>Hemichordata</taxon>
        <taxon>Enteropneusta</taxon>
        <taxon>Harrimaniidae</taxon>
        <taxon>Saccoglossus</taxon>
    </lineage>
</organism>
<name>A0ABM0LZ36_SACKO</name>
<evidence type="ECO:0000256" key="6">
    <source>
        <dbReference type="SAM" id="Phobius"/>
    </source>
</evidence>
<dbReference type="RefSeq" id="XP_006813027.1">
    <property type="nucleotide sequence ID" value="XM_006812964.1"/>
</dbReference>
<keyword evidence="4 6" id="KW-0472">Membrane</keyword>
<evidence type="ECO:0000256" key="5">
    <source>
        <dbReference type="RuleBase" id="RU000688"/>
    </source>
</evidence>
<evidence type="ECO:0000256" key="4">
    <source>
        <dbReference type="ARBA" id="ARBA00023136"/>
    </source>
</evidence>
<keyword evidence="5" id="KW-0675">Receptor</keyword>
<comment type="similarity">
    <text evidence="5">Belongs to the G-protein coupled receptor 1 family.</text>
</comment>
<feature type="transmembrane region" description="Helical" evidence="6">
    <location>
        <begin position="272"/>
        <end position="293"/>
    </location>
</feature>
<gene>
    <name evidence="9" type="primary">LOC102806574</name>
</gene>
<dbReference type="InterPro" id="IPR000276">
    <property type="entry name" value="GPCR_Rhodpsn"/>
</dbReference>
<feature type="transmembrane region" description="Helical" evidence="6">
    <location>
        <begin position="16"/>
        <end position="41"/>
    </location>
</feature>
<reference evidence="9" key="1">
    <citation type="submission" date="2025-08" db="UniProtKB">
        <authorList>
            <consortium name="RefSeq"/>
        </authorList>
    </citation>
    <scope>IDENTIFICATION</scope>
    <source>
        <tissue evidence="9">Testes</tissue>
    </source>
</reference>
<dbReference type="Proteomes" id="UP000694865">
    <property type="component" value="Unplaced"/>
</dbReference>
<sequence>MNNTTYGADIAREAAIYVHVMEILFGIIGTIGNTVVLIVILNTKKLRTMTNYLILNLAVADLLVSILLVANHYPINAYTLTVPAGEAGEAFCRFYYSAVLFWITIKASTFNLILVTFERYFAIIYPLSYHIFYTRNNVTVMVVISWSLAFLLEMVFVVFHRYNDGKCHLFVYPSSSVGVGLGIFNFLISYFIPIIVMVWAYGRILVNLRKRASDIAAGSSDINRARTLLQARTRVIRMLLMVLLAYAICWTPDSFLFLAHNTGAPISYTADYFKVVVLLAFANSCLNPFIYVFKYKQFRKVFFKCFCCCVARFQNKVEDASIAEPLSAVVNTKALIRAL</sequence>